<evidence type="ECO:0000256" key="2">
    <source>
        <dbReference type="SAM" id="MobiDB-lite"/>
    </source>
</evidence>
<dbReference type="Proteomes" id="UP000002630">
    <property type="component" value="Linkage Group LG11"/>
</dbReference>
<feature type="region of interest" description="Disordered" evidence="2">
    <location>
        <begin position="1556"/>
        <end position="1581"/>
    </location>
</feature>
<feature type="compositionally biased region" description="Basic and acidic residues" evidence="2">
    <location>
        <begin position="1160"/>
        <end position="1188"/>
    </location>
</feature>
<evidence type="ECO:0000313" key="3">
    <source>
        <dbReference type="EMBL" id="CBJ48505.1"/>
    </source>
</evidence>
<feature type="region of interest" description="Disordered" evidence="2">
    <location>
        <begin position="322"/>
        <end position="529"/>
    </location>
</feature>
<feature type="compositionally biased region" description="Gly residues" evidence="2">
    <location>
        <begin position="683"/>
        <end position="692"/>
    </location>
</feature>
<feature type="compositionally biased region" description="Basic and acidic residues" evidence="2">
    <location>
        <begin position="520"/>
        <end position="529"/>
    </location>
</feature>
<dbReference type="EMBL" id="FN649736">
    <property type="protein sequence ID" value="CBJ48505.1"/>
    <property type="molecule type" value="Genomic_DNA"/>
</dbReference>
<dbReference type="InParanoid" id="D7FTC7"/>
<feature type="compositionally biased region" description="Basic and acidic residues" evidence="2">
    <location>
        <begin position="703"/>
        <end position="712"/>
    </location>
</feature>
<dbReference type="EMBL" id="FN648431">
    <property type="protein sequence ID" value="CBJ48505.1"/>
    <property type="molecule type" value="Genomic_DNA"/>
</dbReference>
<keyword evidence="1" id="KW-0175">Coiled coil</keyword>
<proteinExistence type="predicted"/>
<evidence type="ECO:0000313" key="4">
    <source>
        <dbReference type="Proteomes" id="UP000002630"/>
    </source>
</evidence>
<feature type="region of interest" description="Disordered" evidence="2">
    <location>
        <begin position="669"/>
        <end position="732"/>
    </location>
</feature>
<keyword evidence="4" id="KW-1185">Reference proteome</keyword>
<sequence length="1581" mass="170781">MAVRRDGMTIANVNSFLEMSGADREAGEIVNAAGIKISDPVQEPGYGRTVDVVKLREDLLLKLQNERSEEVGGLRAKQKQIMSDKKGREAELLELQKAEESHRELLLKDRDERNKIASHLVDMEEETRRELASLQRERELLQEKEKNNEAAIDEVAIAEVYGKRAGTLQEEQTRLQHEIQSVDERIQKARKNGLAPAKGADDALAALMTEAGMEEQATRLRRLKGDFEKQHAEDVSGAFIKDYEGVEAKTRKALKNSAKLLEGRTGEYAEATADAFLDDWLKTDADRAREAAAAAAAAAAGGRLLSPHDNIPAIDRTIGAASTGADATGQGGVGRRLSATRNGTTAHEGHKKKRRSSRDRGHGNGHYTRRRSSGGRKIHRKGRTSRDSAGTSSAGSSDSEGGRSNDHVAGHGVSHGRHGGVVGGQGGNQQRRRNAAVGPISPPNGVAPAAPADSQPSAAEHHHHRNRAGEHRAPNERLAGEHRSDKSGEGGSDGGDARPAAQQPESISFGQAGREDEEQESLRRAKDDSAQLRATVERLERELSSVKAGTRMGAGGVVGAQGEGFGLAGGSGGSRWGPPTDTTAGAPWMAGGMAAPGLQQYLASLDAENARMMAEIQGLSSGGAGGGGQQFGLTGLGGDANVGLSTMFPGPAGATAGKGMAAAGYLGPGLHGNGRGPQVDGSGEQGEGGGGSAITAARKRSRVNGEKERVGPEWDEELPEAGGEPRSPRNKEYRRKMIEMDAEHKEAVKRLEFEMQRLELEQQLEDMRERMAREKKTRQQDVAHEQWVTEQKRNLQAIKIQKTLAKERQLIEVQQTLTDARGGGVGNGALGGGRLAGGGFGEVAAALHAAGGWRPGVGGIVQRPYNKDQGFCVFWDYLTGLPKRSGSKVIGKVRLAFGLYIGKRLHGKMLSTPWTDIAPRAVKNGNTGKAETFSKLETRSTFPGIPVHLQTKLVVELQFKDEAGVQRKGGKGNLGWGCIYVFKPEKGSPHRLTLRAGLTRLTLFPGSVDLRIANVNDDKSAVSRSTPTAAFIRLVHGMDMNPAAAFVVDPDTQHLYAAYGRGNIPQMERQKLMAGTFLRAILALGKFKRALVTHKRTRASGGDAAKDHPPLRRRSSSPLRRGSTRRTSFKLPRTGTFSSETRSEPQAADGTDGTDAEDGEGAKQPKADKQQASKPDEKRSESPKSEERDSVEEEDSEEDSGSAKGGGRETKERRRSSLSSIHSQLAGQKTMARRASLSKRRQSTVSRQPFLKGDGFDIYIDRACGMPYSCTITKVVVRVIGDVGNEGHCSAISEGDSPSNNPVFGLRQEYRTGPESRMDMTSTVMIRVDTLDRFSSEHRAVGYALLAIFMDPSGNQPTNASADGAFLREGNYQVPIYQKPPPDMRRVTSQSLDRCLRVPCASVLVRVKPASKSSAGKTLSRADVPEDEWKHFGLAPPTPQFSPGVYDNSDLELTDLERQILDLRSKDTYEETVKEAVKLINSPDNPAPGSDSDSDDDTLEEWAESMMAKKPTKMVEYHRSEKYRPDQGFSVVVAGLTNMKPPGAFKSARLFKDRPRPGIRQNLDAPRNGNGNDEVVDMGFM</sequence>
<feature type="compositionally biased region" description="Polar residues" evidence="2">
    <location>
        <begin position="1217"/>
        <end position="1227"/>
    </location>
</feature>
<gene>
    <name evidence="3" type="ORF">Esi_0025_0023</name>
</gene>
<dbReference type="OrthoDB" id="195644at2759"/>
<dbReference type="PANTHER" id="PTHR23159">
    <property type="entry name" value="CENTROSOMAL PROTEIN 2"/>
    <property type="match status" value="1"/>
</dbReference>
<organism evidence="3 4">
    <name type="scientific">Ectocarpus siliculosus</name>
    <name type="common">Brown alga</name>
    <name type="synonym">Conferva siliculosa</name>
    <dbReference type="NCBI Taxonomy" id="2880"/>
    <lineage>
        <taxon>Eukaryota</taxon>
        <taxon>Sar</taxon>
        <taxon>Stramenopiles</taxon>
        <taxon>Ochrophyta</taxon>
        <taxon>PX clade</taxon>
        <taxon>Phaeophyceae</taxon>
        <taxon>Ectocarpales</taxon>
        <taxon>Ectocarpaceae</taxon>
        <taxon>Ectocarpus</taxon>
    </lineage>
</organism>
<accession>D7FTC7</accession>
<feature type="compositionally biased region" description="Low complexity" evidence="2">
    <location>
        <begin position="447"/>
        <end position="458"/>
    </location>
</feature>
<feature type="compositionally biased region" description="Basic and acidic residues" evidence="2">
    <location>
        <begin position="400"/>
        <end position="409"/>
    </location>
</feature>
<reference evidence="3 4" key="1">
    <citation type="journal article" date="2010" name="Nature">
        <title>The Ectocarpus genome and the independent evolution of multicellularity in brown algae.</title>
        <authorList>
            <person name="Cock J.M."/>
            <person name="Sterck L."/>
            <person name="Rouze P."/>
            <person name="Scornet D."/>
            <person name="Allen A.E."/>
            <person name="Amoutzias G."/>
            <person name="Anthouard V."/>
            <person name="Artiguenave F."/>
            <person name="Aury J.M."/>
            <person name="Badger J.H."/>
            <person name="Beszteri B."/>
            <person name="Billiau K."/>
            <person name="Bonnet E."/>
            <person name="Bothwell J.H."/>
            <person name="Bowler C."/>
            <person name="Boyen C."/>
            <person name="Brownlee C."/>
            <person name="Carrano C.J."/>
            <person name="Charrier B."/>
            <person name="Cho G.Y."/>
            <person name="Coelho S.M."/>
            <person name="Collen J."/>
            <person name="Corre E."/>
            <person name="Da Silva C."/>
            <person name="Delage L."/>
            <person name="Delaroque N."/>
            <person name="Dittami S.M."/>
            <person name="Doulbeau S."/>
            <person name="Elias M."/>
            <person name="Farnham G."/>
            <person name="Gachon C.M."/>
            <person name="Gschloessl B."/>
            <person name="Heesch S."/>
            <person name="Jabbari K."/>
            <person name="Jubin C."/>
            <person name="Kawai H."/>
            <person name="Kimura K."/>
            <person name="Kloareg B."/>
            <person name="Kupper F.C."/>
            <person name="Lang D."/>
            <person name="Le Bail A."/>
            <person name="Leblanc C."/>
            <person name="Lerouge P."/>
            <person name="Lohr M."/>
            <person name="Lopez P.J."/>
            <person name="Martens C."/>
            <person name="Maumus F."/>
            <person name="Michel G."/>
            <person name="Miranda-Saavedra D."/>
            <person name="Morales J."/>
            <person name="Moreau H."/>
            <person name="Motomura T."/>
            <person name="Nagasato C."/>
            <person name="Napoli C.A."/>
            <person name="Nelson D.R."/>
            <person name="Nyvall-Collen P."/>
            <person name="Peters A.F."/>
            <person name="Pommier C."/>
            <person name="Potin P."/>
            <person name="Poulain J."/>
            <person name="Quesneville H."/>
            <person name="Read B."/>
            <person name="Rensing S.A."/>
            <person name="Ritter A."/>
            <person name="Rousvoal S."/>
            <person name="Samanta M."/>
            <person name="Samson G."/>
            <person name="Schroeder D.C."/>
            <person name="Segurens B."/>
            <person name="Strittmatter M."/>
            <person name="Tonon T."/>
            <person name="Tregear J.W."/>
            <person name="Valentin K."/>
            <person name="von Dassow P."/>
            <person name="Yamagishi T."/>
            <person name="Van de Peer Y."/>
            <person name="Wincker P."/>
        </authorList>
    </citation>
    <scope>NUCLEOTIDE SEQUENCE [LARGE SCALE GENOMIC DNA]</scope>
    <source>
        <strain evidence="4">Ec32 / CCAP1310/4</strain>
    </source>
</reference>
<feature type="compositionally biased region" description="Low complexity" evidence="2">
    <location>
        <begin position="387"/>
        <end position="399"/>
    </location>
</feature>
<dbReference type="PANTHER" id="PTHR23159:SF31">
    <property type="entry name" value="CENTROSOME-ASSOCIATED PROTEIN CEP250 ISOFORM X1"/>
    <property type="match status" value="1"/>
</dbReference>
<evidence type="ECO:0000256" key="1">
    <source>
        <dbReference type="SAM" id="Coils"/>
    </source>
</evidence>
<name>D7FTC7_ECTSI</name>
<dbReference type="eggNOG" id="ENOG502QZQR">
    <property type="taxonomic scope" value="Eukaryota"/>
</dbReference>
<feature type="region of interest" description="Disordered" evidence="2">
    <location>
        <begin position="1095"/>
        <end position="1246"/>
    </location>
</feature>
<protein>
    <submittedName>
        <fullName evidence="3">Uncharacterized protein</fullName>
    </submittedName>
</protein>
<feature type="compositionally biased region" description="Basic residues" evidence="2">
    <location>
        <begin position="367"/>
        <end position="383"/>
    </location>
</feature>
<feature type="compositionally biased region" description="Basic and acidic residues" evidence="2">
    <location>
        <begin position="467"/>
        <end position="488"/>
    </location>
</feature>
<feature type="compositionally biased region" description="Acidic residues" evidence="2">
    <location>
        <begin position="1189"/>
        <end position="1200"/>
    </location>
</feature>
<feature type="coiled-coil region" evidence="1">
    <location>
        <begin position="88"/>
        <end position="192"/>
    </location>
</feature>
<feature type="region of interest" description="Disordered" evidence="2">
    <location>
        <begin position="1479"/>
        <end position="1498"/>
    </location>
</feature>